<evidence type="ECO:0000313" key="4">
    <source>
        <dbReference type="Proteomes" id="UP000094793"/>
    </source>
</evidence>
<dbReference type="OrthoDB" id="9806008at2"/>
<dbReference type="GO" id="GO:0005886">
    <property type="term" value="C:plasma membrane"/>
    <property type="evidence" value="ECO:0007669"/>
    <property type="project" value="TreeGrafter"/>
</dbReference>
<name>A0A1D7W5Q0_BREAU</name>
<dbReference type="KEGG" id="blin:BLSMQ_2615"/>
<dbReference type="SMART" id="SM00563">
    <property type="entry name" value="PlsC"/>
    <property type="match status" value="1"/>
</dbReference>
<proteinExistence type="predicted"/>
<dbReference type="EC" id="2.3.1.51" evidence="3"/>
<dbReference type="CDD" id="cd07989">
    <property type="entry name" value="LPLAT_AGPAT-like"/>
    <property type="match status" value="1"/>
</dbReference>
<accession>A0A1D7W5Q0</accession>
<dbReference type="AlphaFoldDB" id="A0A1D7W5Q0"/>
<dbReference type="EMBL" id="CP017150">
    <property type="protein sequence ID" value="AOP54321.1"/>
    <property type="molecule type" value="Genomic_DNA"/>
</dbReference>
<sequence>MSDEEVLVSFQPSAVRSQRRVAFVVASAAYGLYRLTSKIKVDNAEILPARTPRIQRLRGMPANQGGGAIIAAYHASHLDPILVGLALWRNGHLPHFLAKSTLFSGALGTVLRGLGQIPVLRSSNQAGDSLEYAKEALAQGECVVIYPEGTLTKDAGLWPQHFKSGTARLALETGAPIIPAAHWGLQEIFPQGAKVPKFRPLRHTSVVRFGDPIDYEDLWSHREEKRSKTVLTHRLTKTIATMVGELSNRELPERFHNEEVGE</sequence>
<keyword evidence="2 3" id="KW-0012">Acyltransferase</keyword>
<dbReference type="RefSeq" id="WP_069600473.1">
    <property type="nucleotide sequence ID" value="NZ_CP017150.1"/>
</dbReference>
<dbReference type="PANTHER" id="PTHR10434">
    <property type="entry name" value="1-ACYL-SN-GLYCEROL-3-PHOSPHATE ACYLTRANSFERASE"/>
    <property type="match status" value="1"/>
</dbReference>
<dbReference type="PANTHER" id="PTHR10434:SF55">
    <property type="entry name" value="POSSIBLE ACYLTRANSFERASE"/>
    <property type="match status" value="1"/>
</dbReference>
<gene>
    <name evidence="3" type="ORF">BLSMQ_2615</name>
</gene>
<evidence type="ECO:0000256" key="1">
    <source>
        <dbReference type="ARBA" id="ARBA00022679"/>
    </source>
</evidence>
<dbReference type="InterPro" id="IPR002123">
    <property type="entry name" value="Plipid/glycerol_acylTrfase"/>
</dbReference>
<dbReference type="Proteomes" id="UP000094793">
    <property type="component" value="Chromosome"/>
</dbReference>
<dbReference type="Pfam" id="PF01553">
    <property type="entry name" value="Acyltransferase"/>
    <property type="match status" value="1"/>
</dbReference>
<keyword evidence="1 3" id="KW-0808">Transferase</keyword>
<dbReference type="GO" id="GO:0006654">
    <property type="term" value="P:phosphatidic acid biosynthetic process"/>
    <property type="evidence" value="ECO:0007669"/>
    <property type="project" value="TreeGrafter"/>
</dbReference>
<evidence type="ECO:0000256" key="2">
    <source>
        <dbReference type="ARBA" id="ARBA00023315"/>
    </source>
</evidence>
<dbReference type="eggNOG" id="COG0204">
    <property type="taxonomic scope" value="Bacteria"/>
</dbReference>
<dbReference type="SUPFAM" id="SSF69593">
    <property type="entry name" value="Glycerol-3-phosphate (1)-acyltransferase"/>
    <property type="match status" value="1"/>
</dbReference>
<organism evidence="3 4">
    <name type="scientific">Brevibacterium aurantiacum</name>
    <dbReference type="NCBI Taxonomy" id="273384"/>
    <lineage>
        <taxon>Bacteria</taxon>
        <taxon>Bacillati</taxon>
        <taxon>Actinomycetota</taxon>
        <taxon>Actinomycetes</taxon>
        <taxon>Micrococcales</taxon>
        <taxon>Brevibacteriaceae</taxon>
        <taxon>Brevibacterium</taxon>
    </lineage>
</organism>
<evidence type="ECO:0000313" key="3">
    <source>
        <dbReference type="EMBL" id="AOP54321.1"/>
    </source>
</evidence>
<dbReference type="PATRIC" id="fig|1703.10.peg.2698"/>
<dbReference type="GO" id="GO:0003841">
    <property type="term" value="F:1-acylglycerol-3-phosphate O-acyltransferase activity"/>
    <property type="evidence" value="ECO:0007669"/>
    <property type="project" value="UniProtKB-EC"/>
</dbReference>
<protein>
    <submittedName>
        <fullName evidence="3">1-acyl-sn-glycerol-3-phosphate acyltransferase</fullName>
        <ecNumber evidence="3">2.3.1.51</ecNumber>
    </submittedName>
</protein>
<reference evidence="4" key="1">
    <citation type="submission" date="2016-09" db="EMBL/GenBank/DDBJ databases">
        <title>Complete Genome Sequence of Brevibacterium linens SMQ-1335.</title>
        <authorList>
            <person name="de Melo A.G."/>
            <person name="Labrie S.J."/>
            <person name="Dumaresq J."/>
            <person name="Roberts R.J."/>
            <person name="Tremblay D.M."/>
            <person name="Moineau S."/>
        </authorList>
    </citation>
    <scope>NUCLEOTIDE SEQUENCE [LARGE SCALE GENOMIC DNA]</scope>
    <source>
        <strain evidence="4">SMQ-1335</strain>
    </source>
</reference>